<evidence type="ECO:0000256" key="1">
    <source>
        <dbReference type="SAM" id="Phobius"/>
    </source>
</evidence>
<feature type="transmembrane region" description="Helical" evidence="1">
    <location>
        <begin position="208"/>
        <end position="228"/>
    </location>
</feature>
<dbReference type="InterPro" id="IPR045340">
    <property type="entry name" value="DUF6533"/>
</dbReference>
<keyword evidence="1" id="KW-0812">Transmembrane</keyword>
<protein>
    <recommendedName>
        <fullName evidence="2">DUF6533 domain-containing protein</fullName>
    </recommendedName>
</protein>
<feature type="transmembrane region" description="Helical" evidence="1">
    <location>
        <begin position="117"/>
        <end position="138"/>
    </location>
</feature>
<gene>
    <name evidence="3" type="ORF">SCLCIDRAFT_1211175</name>
</gene>
<feature type="transmembrane region" description="Helical" evidence="1">
    <location>
        <begin position="64"/>
        <end position="97"/>
    </location>
</feature>
<dbReference type="Pfam" id="PF20151">
    <property type="entry name" value="DUF6533"/>
    <property type="match status" value="1"/>
</dbReference>
<dbReference type="OrthoDB" id="3349377at2759"/>
<feature type="transmembrane region" description="Helical" evidence="1">
    <location>
        <begin position="150"/>
        <end position="170"/>
    </location>
</feature>
<keyword evidence="4" id="KW-1185">Reference proteome</keyword>
<evidence type="ECO:0000313" key="4">
    <source>
        <dbReference type="Proteomes" id="UP000053989"/>
    </source>
</evidence>
<evidence type="ECO:0000313" key="3">
    <source>
        <dbReference type="EMBL" id="KIM66418.1"/>
    </source>
</evidence>
<name>A0A0C2ZY98_9AGAM</name>
<reference evidence="4" key="2">
    <citation type="submission" date="2015-01" db="EMBL/GenBank/DDBJ databases">
        <title>Evolutionary Origins and Diversification of the Mycorrhizal Mutualists.</title>
        <authorList>
            <consortium name="DOE Joint Genome Institute"/>
            <consortium name="Mycorrhizal Genomics Consortium"/>
            <person name="Kohler A."/>
            <person name="Kuo A."/>
            <person name="Nagy L.G."/>
            <person name="Floudas D."/>
            <person name="Copeland A."/>
            <person name="Barry K.W."/>
            <person name="Cichocki N."/>
            <person name="Veneault-Fourrey C."/>
            <person name="LaButti K."/>
            <person name="Lindquist E.A."/>
            <person name="Lipzen A."/>
            <person name="Lundell T."/>
            <person name="Morin E."/>
            <person name="Murat C."/>
            <person name="Riley R."/>
            <person name="Ohm R."/>
            <person name="Sun H."/>
            <person name="Tunlid A."/>
            <person name="Henrissat B."/>
            <person name="Grigoriev I.V."/>
            <person name="Hibbett D.S."/>
            <person name="Martin F."/>
        </authorList>
    </citation>
    <scope>NUCLEOTIDE SEQUENCE [LARGE SCALE GENOMIC DNA]</scope>
    <source>
        <strain evidence="4">Foug A</strain>
    </source>
</reference>
<proteinExistence type="predicted"/>
<dbReference type="HOGENOM" id="CLU_035509_15_0_1"/>
<reference evidence="3 4" key="1">
    <citation type="submission" date="2014-04" db="EMBL/GenBank/DDBJ databases">
        <authorList>
            <consortium name="DOE Joint Genome Institute"/>
            <person name="Kuo A."/>
            <person name="Kohler A."/>
            <person name="Nagy L.G."/>
            <person name="Floudas D."/>
            <person name="Copeland A."/>
            <person name="Barry K.W."/>
            <person name="Cichocki N."/>
            <person name="Veneault-Fourrey C."/>
            <person name="LaButti K."/>
            <person name="Lindquist E.A."/>
            <person name="Lipzen A."/>
            <person name="Lundell T."/>
            <person name="Morin E."/>
            <person name="Murat C."/>
            <person name="Sun H."/>
            <person name="Tunlid A."/>
            <person name="Henrissat B."/>
            <person name="Grigoriev I.V."/>
            <person name="Hibbett D.S."/>
            <person name="Martin F."/>
            <person name="Nordberg H.P."/>
            <person name="Cantor M.N."/>
            <person name="Hua S.X."/>
        </authorList>
    </citation>
    <scope>NUCLEOTIDE SEQUENCE [LARGE SCALE GENOMIC DNA]</scope>
    <source>
        <strain evidence="3 4">Foug A</strain>
    </source>
</reference>
<organism evidence="3 4">
    <name type="scientific">Scleroderma citrinum Foug A</name>
    <dbReference type="NCBI Taxonomy" id="1036808"/>
    <lineage>
        <taxon>Eukaryota</taxon>
        <taxon>Fungi</taxon>
        <taxon>Dikarya</taxon>
        <taxon>Basidiomycota</taxon>
        <taxon>Agaricomycotina</taxon>
        <taxon>Agaricomycetes</taxon>
        <taxon>Agaricomycetidae</taxon>
        <taxon>Boletales</taxon>
        <taxon>Sclerodermatineae</taxon>
        <taxon>Sclerodermataceae</taxon>
        <taxon>Scleroderma</taxon>
    </lineage>
</organism>
<accession>A0A0C2ZY98</accession>
<evidence type="ECO:0000259" key="2">
    <source>
        <dbReference type="Pfam" id="PF20151"/>
    </source>
</evidence>
<dbReference type="Proteomes" id="UP000053989">
    <property type="component" value="Unassembled WGS sequence"/>
</dbReference>
<feature type="domain" description="DUF6533" evidence="2">
    <location>
        <begin position="32"/>
        <end position="73"/>
    </location>
</feature>
<sequence>MATVVVSPLPAGELGPLEPLIAAVGFQWKARLAVTVLIFYDYLLTLDEEIEYIWKRSSWRSSTVLYVFIRYFGTLYNFFHLGLLLPVRMAIFIILLVVLKIGEVMLLPRTDQVSQFIFGSEAWAGSIIWWAVQVVLQLRLYALYGRSKKLLVLMMTLFAAEVGSMLWILIGTSLLRSGTLAEHVYITGYYYSDVEVCIGETIPAYNHIWIACFTFDAVLALLAVWAGVQQSRQQSHAQSRFNKSRLVNILIHGNVVYFLSPLLVFILFLANVNLKVQWFADTLLFRVPITISAGCRLVLSVGRATASSSKQYSSISTWGVSSTAVPESSISQGP</sequence>
<feature type="transmembrane region" description="Helical" evidence="1">
    <location>
        <begin position="283"/>
        <end position="302"/>
    </location>
</feature>
<feature type="transmembrane region" description="Helical" evidence="1">
    <location>
        <begin position="249"/>
        <end position="271"/>
    </location>
</feature>
<dbReference type="AlphaFoldDB" id="A0A0C2ZY98"/>
<dbReference type="EMBL" id="KN822017">
    <property type="protein sequence ID" value="KIM66418.1"/>
    <property type="molecule type" value="Genomic_DNA"/>
</dbReference>
<dbReference type="STRING" id="1036808.A0A0C2ZY98"/>
<keyword evidence="1" id="KW-1133">Transmembrane helix</keyword>
<keyword evidence="1" id="KW-0472">Membrane</keyword>
<dbReference type="InParanoid" id="A0A0C2ZY98"/>